<protein>
    <submittedName>
        <fullName evidence="1">Uncharacterized protein</fullName>
    </submittedName>
</protein>
<dbReference type="AlphaFoldDB" id="A0A1E3WK87"/>
<dbReference type="EMBL" id="MDCJ01000002">
    <property type="protein sequence ID" value="ODS09917.1"/>
    <property type="molecule type" value="Genomic_DNA"/>
</dbReference>
<proteinExistence type="predicted"/>
<evidence type="ECO:0000313" key="1">
    <source>
        <dbReference type="EMBL" id="ODS09917.1"/>
    </source>
</evidence>
<name>A0A1E3WK87_9VIBR</name>
<organism evidence="1 2">
    <name type="scientific">Vibrio scophthalmi</name>
    <dbReference type="NCBI Taxonomy" id="45658"/>
    <lineage>
        <taxon>Bacteria</taxon>
        <taxon>Pseudomonadati</taxon>
        <taxon>Pseudomonadota</taxon>
        <taxon>Gammaproteobacteria</taxon>
        <taxon>Vibrionales</taxon>
        <taxon>Vibrionaceae</taxon>
        <taxon>Vibrio</taxon>
    </lineage>
</organism>
<evidence type="ECO:0000313" key="2">
    <source>
        <dbReference type="Proteomes" id="UP000095131"/>
    </source>
</evidence>
<dbReference type="Proteomes" id="UP000095131">
    <property type="component" value="Unassembled WGS sequence"/>
</dbReference>
<reference evidence="1 2" key="1">
    <citation type="submission" date="2016-08" db="EMBL/GenBank/DDBJ databases">
        <title>Genome sequencing of Vibrio scophthalmi strain FP3289, an isolated from Paralichthys olivaceus.</title>
        <authorList>
            <person name="Han H.-J."/>
        </authorList>
    </citation>
    <scope>NUCLEOTIDE SEQUENCE [LARGE SCALE GENOMIC DNA]</scope>
    <source>
        <strain evidence="1 2">FP3289</strain>
    </source>
</reference>
<sequence length="32" mass="3502">MSYLSIDAVGLKAYYEGELKVKKHVSGGKSKD</sequence>
<comment type="caution">
    <text evidence="1">The sequence shown here is derived from an EMBL/GenBank/DDBJ whole genome shotgun (WGS) entry which is preliminary data.</text>
</comment>
<accession>A0A1E3WK87</accession>
<gene>
    <name evidence="1" type="ORF">VSF3289_00155</name>
</gene>